<evidence type="ECO:0000256" key="2">
    <source>
        <dbReference type="SAM" id="SignalP"/>
    </source>
</evidence>
<feature type="compositionally biased region" description="Low complexity" evidence="1">
    <location>
        <begin position="202"/>
        <end position="212"/>
    </location>
</feature>
<sequence length="306" mass="33245">MAQTRTCMCSDSLVLLLVPSASILSRPCASVPRFCRSTSVRSSQTSHDPLSTLHPRAGHPLVCRLDLRFHVSRASRRRILLLLHSSPLLVLTTHTHSRLQRLLAASAPSPSAIRDRRSSASLAQCLPFVVPRPAPRPRRPTPLASSCRRPSAYRARRSVRRTLSSLAPLPPPSSATPQSSSQRSSAACRPLPRLPLHSFHFRAPTARAPRSRATSEDSPRSTRRPTTVSRAPSTRCTSFRTTRRTSSVPSTAGRPSACSTSSSTSCTTPPRLTTASSTSPSSTSSVASPGTTRRRRRRRRCSPLGL</sequence>
<feature type="compositionally biased region" description="Low complexity" evidence="1">
    <location>
        <begin position="224"/>
        <end position="291"/>
    </location>
</feature>
<feature type="compositionally biased region" description="Basic residues" evidence="1">
    <location>
        <begin position="292"/>
        <end position="306"/>
    </location>
</feature>
<feature type="region of interest" description="Disordered" evidence="1">
    <location>
        <begin position="131"/>
        <end position="306"/>
    </location>
</feature>
<evidence type="ECO:0000313" key="4">
    <source>
        <dbReference type="Proteomes" id="UP000311382"/>
    </source>
</evidence>
<evidence type="ECO:0008006" key="5">
    <source>
        <dbReference type="Google" id="ProtNLM"/>
    </source>
</evidence>
<comment type="caution">
    <text evidence="3">The sequence shown here is derived from an EMBL/GenBank/DDBJ whole genome shotgun (WGS) entry which is preliminary data.</text>
</comment>
<feature type="chain" id="PRO_5023084595" description="Proteophosphoglycan ppg4" evidence="2">
    <location>
        <begin position="26"/>
        <end position="306"/>
    </location>
</feature>
<reference evidence="3 4" key="1">
    <citation type="submission" date="2019-03" db="EMBL/GenBank/DDBJ databases">
        <title>Rhodosporidium diobovatum UCD-FST 08-225 genome sequencing, assembly, and annotation.</title>
        <authorList>
            <person name="Fakankun I.U."/>
            <person name="Fristensky B."/>
            <person name="Levin D.B."/>
        </authorList>
    </citation>
    <scope>NUCLEOTIDE SEQUENCE [LARGE SCALE GENOMIC DNA]</scope>
    <source>
        <strain evidence="3 4">UCD-FST 08-225</strain>
    </source>
</reference>
<protein>
    <recommendedName>
        <fullName evidence="5">Proteophosphoglycan ppg4</fullName>
    </recommendedName>
</protein>
<name>A0A5C5G1G8_9BASI</name>
<proteinExistence type="predicted"/>
<dbReference type="AlphaFoldDB" id="A0A5C5G1G8"/>
<keyword evidence="2" id="KW-0732">Signal</keyword>
<accession>A0A5C5G1G8</accession>
<gene>
    <name evidence="3" type="ORF">DMC30DRAFT_392163</name>
</gene>
<evidence type="ECO:0000256" key="1">
    <source>
        <dbReference type="SAM" id="MobiDB-lite"/>
    </source>
</evidence>
<keyword evidence="4" id="KW-1185">Reference proteome</keyword>
<feature type="compositionally biased region" description="Low complexity" evidence="1">
    <location>
        <begin position="175"/>
        <end position="186"/>
    </location>
</feature>
<feature type="signal peptide" evidence="2">
    <location>
        <begin position="1"/>
        <end position="25"/>
    </location>
</feature>
<organism evidence="3 4">
    <name type="scientific">Rhodotorula diobovata</name>
    <dbReference type="NCBI Taxonomy" id="5288"/>
    <lineage>
        <taxon>Eukaryota</taxon>
        <taxon>Fungi</taxon>
        <taxon>Dikarya</taxon>
        <taxon>Basidiomycota</taxon>
        <taxon>Pucciniomycotina</taxon>
        <taxon>Microbotryomycetes</taxon>
        <taxon>Sporidiobolales</taxon>
        <taxon>Sporidiobolaceae</taxon>
        <taxon>Rhodotorula</taxon>
    </lineage>
</organism>
<evidence type="ECO:0000313" key="3">
    <source>
        <dbReference type="EMBL" id="TNY22416.1"/>
    </source>
</evidence>
<dbReference type="Proteomes" id="UP000311382">
    <property type="component" value="Unassembled WGS sequence"/>
</dbReference>
<dbReference type="EMBL" id="SOZI01000025">
    <property type="protein sequence ID" value="TNY22416.1"/>
    <property type="molecule type" value="Genomic_DNA"/>
</dbReference>